<dbReference type="CDD" id="cd01948">
    <property type="entry name" value="EAL"/>
    <property type="match status" value="1"/>
</dbReference>
<dbReference type="PROSITE" id="PS50883">
    <property type="entry name" value="EAL"/>
    <property type="match status" value="1"/>
</dbReference>
<dbReference type="InterPro" id="IPR029787">
    <property type="entry name" value="Nucleotide_cyclase"/>
</dbReference>
<dbReference type="Proteomes" id="UP000327030">
    <property type="component" value="Chromosome 1"/>
</dbReference>
<dbReference type="SUPFAM" id="SSF55073">
    <property type="entry name" value="Nucleotide cyclase"/>
    <property type="match status" value="1"/>
</dbReference>
<feature type="domain" description="EAL" evidence="3">
    <location>
        <begin position="484"/>
        <end position="738"/>
    </location>
</feature>
<keyword evidence="1" id="KW-0812">Transmembrane</keyword>
<dbReference type="KEGG" id="pxv:FXF36_05145"/>
<feature type="chain" id="PRO_5024795219" evidence="2">
    <location>
        <begin position="32"/>
        <end position="743"/>
    </location>
</feature>
<feature type="transmembrane region" description="Helical" evidence="1">
    <location>
        <begin position="277"/>
        <end position="295"/>
    </location>
</feature>
<dbReference type="SMART" id="SM00267">
    <property type="entry name" value="GGDEF"/>
    <property type="match status" value="1"/>
</dbReference>
<evidence type="ECO:0000256" key="2">
    <source>
        <dbReference type="SAM" id="SignalP"/>
    </source>
</evidence>
<name>A0A5P6VNY9_PSEXY</name>
<gene>
    <name evidence="5" type="ORF">FXF36_05145</name>
</gene>
<dbReference type="InterPro" id="IPR043128">
    <property type="entry name" value="Rev_trsase/Diguanyl_cyclase"/>
</dbReference>
<sequence>MVLSLKRKIISVIIMSLILVTPFFTSGVSFAATNTDNTIVVGVPTDRCPMIYAEKSEDSVNTIVGIGPDLLRIACKNIGYNVEFKAIDEPSLKAALDNTSYDLVMPFGSAIESASGQSSIVSDNLILTPFTVVISEGDTLTDFNSSKMGMVKSLAGVSDTVKTLYPNMEVILYESMSDCVEALRNDEVDALLQNSYVWSYVLQKPSYTDLHVQPTTMFSMDFRVGTLDTPEGQVLIDKLNQGISMITDTQRQAVILDYTSRKLYKYDTHDFLYANRFIFICFAALIILIALHFIAKQQLLQKAQKAQIKQMLDYDSLTGALTMAGFREKAKELLLENPTTPYLISYNNIKNFKFINDKMGMNSADELLCFWVEKSLEYFSDKEAIARIDADHFAVLCCMPDDNGVEAMETIVFEPVKKYYINQGNDYEVQISSGLYVLTPEDYKNINVDKMLDCARLAEKKAHLSVTGGYEVYNLDQWEAGRLLSDICGHFSTAKKQNEIQVWYQPQVNYRTGKIIGAEALCRWNHEKLGWLSPGLFIPMLEQSGLIYDLDCLVWETVCQNIHRWNEQGFKRSISVNLSRFDIEKNKNIAEHFNNLIQKYGLEPSQLRIEITETAYAGDNKLLLETTAQLQDLGFEVEMDDFGSGYSSLNMLTEIPVNGIKLDYIFLKNKKNPERTKIVIEYILKMLRSLKCNFITEGVETKEQADFLVERGCERMQGFYFYKPMPIEEFEALDFNNINNRLQ</sequence>
<feature type="signal peptide" evidence="2">
    <location>
        <begin position="1"/>
        <end position="31"/>
    </location>
</feature>
<dbReference type="InterPro" id="IPR000160">
    <property type="entry name" value="GGDEF_dom"/>
</dbReference>
<protein>
    <submittedName>
        <fullName evidence="5">EAL domain-containing protein</fullName>
    </submittedName>
</protein>
<accession>A0A5P6VNY9</accession>
<dbReference type="SUPFAM" id="SSF141868">
    <property type="entry name" value="EAL domain-like"/>
    <property type="match status" value="1"/>
</dbReference>
<organism evidence="5 6">
    <name type="scientific">Pseudobutyrivibrio xylanivorans</name>
    <dbReference type="NCBI Taxonomy" id="185007"/>
    <lineage>
        <taxon>Bacteria</taxon>
        <taxon>Bacillati</taxon>
        <taxon>Bacillota</taxon>
        <taxon>Clostridia</taxon>
        <taxon>Lachnospirales</taxon>
        <taxon>Lachnospiraceae</taxon>
        <taxon>Pseudobutyrivibrio</taxon>
    </lineage>
</organism>
<dbReference type="Gene3D" id="3.40.190.10">
    <property type="entry name" value="Periplasmic binding protein-like II"/>
    <property type="match status" value="2"/>
</dbReference>
<evidence type="ECO:0000259" key="4">
    <source>
        <dbReference type="PROSITE" id="PS50887"/>
    </source>
</evidence>
<evidence type="ECO:0000313" key="6">
    <source>
        <dbReference type="Proteomes" id="UP000327030"/>
    </source>
</evidence>
<evidence type="ECO:0000313" key="5">
    <source>
        <dbReference type="EMBL" id="QFJ54287.1"/>
    </source>
</evidence>
<dbReference type="RefSeq" id="WP_151622781.1">
    <property type="nucleotide sequence ID" value="NZ_CP043028.1"/>
</dbReference>
<feature type="domain" description="GGDEF" evidence="4">
    <location>
        <begin position="340"/>
        <end position="477"/>
    </location>
</feature>
<reference evidence="6" key="1">
    <citation type="submission" date="2019-08" db="EMBL/GenBank/DDBJ databases">
        <title>Complete Genome Sequence of the Polysaccharide-Degrading Rumen Bacterium Pseudobutyrivibrio xylanivorans MA3014.</title>
        <authorList>
            <person name="Palevich N."/>
            <person name="Maclean P.H."/>
            <person name="Kelly W.J."/>
            <person name="Leahy S.C."/>
            <person name="Rakonjac J."/>
            <person name="Attwood G.T."/>
        </authorList>
    </citation>
    <scope>NUCLEOTIDE SEQUENCE [LARGE SCALE GENOMIC DNA]</scope>
    <source>
        <strain evidence="6">MA3014</strain>
    </source>
</reference>
<dbReference type="InterPro" id="IPR001633">
    <property type="entry name" value="EAL_dom"/>
</dbReference>
<evidence type="ECO:0000259" key="3">
    <source>
        <dbReference type="PROSITE" id="PS50883"/>
    </source>
</evidence>
<keyword evidence="1" id="KW-0472">Membrane</keyword>
<dbReference type="Gene3D" id="3.30.70.270">
    <property type="match status" value="1"/>
</dbReference>
<dbReference type="AlphaFoldDB" id="A0A5P6VNY9"/>
<dbReference type="Gene3D" id="3.20.20.450">
    <property type="entry name" value="EAL domain"/>
    <property type="match status" value="1"/>
</dbReference>
<dbReference type="SUPFAM" id="SSF53850">
    <property type="entry name" value="Periplasmic binding protein-like II"/>
    <property type="match status" value="1"/>
</dbReference>
<dbReference type="OrthoDB" id="9805474at2"/>
<proteinExistence type="predicted"/>
<dbReference type="SMART" id="SM00052">
    <property type="entry name" value="EAL"/>
    <property type="match status" value="1"/>
</dbReference>
<dbReference type="PANTHER" id="PTHR33121:SF70">
    <property type="entry name" value="SIGNALING PROTEIN YKOW"/>
    <property type="match status" value="1"/>
</dbReference>
<keyword evidence="2" id="KW-0732">Signal</keyword>
<dbReference type="InterPro" id="IPR035919">
    <property type="entry name" value="EAL_sf"/>
</dbReference>
<dbReference type="InterPro" id="IPR050706">
    <property type="entry name" value="Cyclic-di-GMP_PDE-like"/>
</dbReference>
<evidence type="ECO:0000256" key="1">
    <source>
        <dbReference type="SAM" id="Phobius"/>
    </source>
</evidence>
<dbReference type="PROSITE" id="PS50887">
    <property type="entry name" value="GGDEF"/>
    <property type="match status" value="1"/>
</dbReference>
<dbReference type="Pfam" id="PF00990">
    <property type="entry name" value="GGDEF"/>
    <property type="match status" value="1"/>
</dbReference>
<dbReference type="PANTHER" id="PTHR33121">
    <property type="entry name" value="CYCLIC DI-GMP PHOSPHODIESTERASE PDEF"/>
    <property type="match status" value="1"/>
</dbReference>
<dbReference type="EMBL" id="CP043028">
    <property type="protein sequence ID" value="QFJ54287.1"/>
    <property type="molecule type" value="Genomic_DNA"/>
</dbReference>
<dbReference type="Pfam" id="PF00563">
    <property type="entry name" value="EAL"/>
    <property type="match status" value="1"/>
</dbReference>
<keyword evidence="1" id="KW-1133">Transmembrane helix</keyword>
<dbReference type="GO" id="GO:0071111">
    <property type="term" value="F:cyclic-guanylate-specific phosphodiesterase activity"/>
    <property type="evidence" value="ECO:0007669"/>
    <property type="project" value="InterPro"/>
</dbReference>